<evidence type="ECO:0000256" key="15">
    <source>
        <dbReference type="ARBA" id="ARBA00035671"/>
    </source>
</evidence>
<dbReference type="Ensembl" id="ENSPSMT00000038549.1">
    <property type="protein sequence ID" value="ENSPSMP00000033458.1"/>
    <property type="gene ID" value="ENSPSMG00000023072.1"/>
</dbReference>
<dbReference type="PANTHER" id="PTHR14971">
    <property type="entry name" value="VESICULAR, OVEREXPRESSED IN CANCER, PROSURVIVAL PROTEIN 1"/>
    <property type="match status" value="1"/>
</dbReference>
<dbReference type="PANTHER" id="PTHR14971:SF2">
    <property type="entry name" value="VESICULAR, OVEREXPRESSED IN CANCER, PROSURVIVAL PROTEIN 1"/>
    <property type="match status" value="1"/>
</dbReference>
<dbReference type="PRINTS" id="PR02068">
    <property type="entry name" value="VOPPROTEIN1"/>
</dbReference>
<dbReference type="InterPro" id="IPR026229">
    <property type="entry name" value="VOPP1"/>
</dbReference>
<dbReference type="GO" id="GO:0005765">
    <property type="term" value="C:lysosomal membrane"/>
    <property type="evidence" value="ECO:0007669"/>
    <property type="project" value="UniProtKB-SubCell"/>
</dbReference>
<reference evidence="19" key="2">
    <citation type="submission" date="2025-09" db="UniProtKB">
        <authorList>
            <consortium name="Ensembl"/>
        </authorList>
    </citation>
    <scope>IDENTIFICATION</scope>
</reference>
<evidence type="ECO:0000256" key="3">
    <source>
        <dbReference type="ARBA" id="ARBA00006655"/>
    </source>
</evidence>
<keyword evidence="9" id="KW-0472">Membrane</keyword>
<evidence type="ECO:0000313" key="19">
    <source>
        <dbReference type="Ensembl" id="ENSPSMP00000033458.1"/>
    </source>
</evidence>
<sequence>MTQLESTHLPTARGTDIRPTHACNWASNTPGSGVALLLGLLCNAQKPFHCWYFEGLKLTYYMCCSYEDCSGCRCWVWALSLQRLWYLGFLLMISELFCCRTCFSFWSPTLMRPTPDSPPNPNSLQEFPTLPCSLTSLLSSLS</sequence>
<organism evidence="19 20">
    <name type="scientific">Prolemur simus</name>
    <name type="common">Greater bamboo lemur</name>
    <name type="synonym">Hapalemur simus</name>
    <dbReference type="NCBI Taxonomy" id="1328070"/>
    <lineage>
        <taxon>Eukaryota</taxon>
        <taxon>Metazoa</taxon>
        <taxon>Chordata</taxon>
        <taxon>Craniata</taxon>
        <taxon>Vertebrata</taxon>
        <taxon>Euteleostomi</taxon>
        <taxon>Mammalia</taxon>
        <taxon>Eutheria</taxon>
        <taxon>Euarchontoglires</taxon>
        <taxon>Primates</taxon>
        <taxon>Strepsirrhini</taxon>
        <taxon>Lemuriformes</taxon>
        <taxon>Lemuridae</taxon>
        <taxon>Prolemur</taxon>
    </lineage>
</organism>
<proteinExistence type="inferred from homology"/>
<keyword evidence="11" id="KW-0458">Lysosome</keyword>
<evidence type="ECO:0000256" key="12">
    <source>
        <dbReference type="ARBA" id="ARBA00023329"/>
    </source>
</evidence>
<keyword evidence="5" id="KW-0732">Signal</keyword>
<comment type="similarity">
    <text evidence="3">Belongs to the VOPP1/ECOP family.</text>
</comment>
<evidence type="ECO:0000256" key="7">
    <source>
        <dbReference type="ARBA" id="ARBA00022989"/>
    </source>
</evidence>
<reference evidence="19" key="1">
    <citation type="submission" date="2025-08" db="UniProtKB">
        <authorList>
            <consortium name="Ensembl"/>
        </authorList>
    </citation>
    <scope>IDENTIFICATION</scope>
</reference>
<accession>A0A8C9AS40</accession>
<dbReference type="AlphaFoldDB" id="A0A8C9AS40"/>
<name>A0A8C9AS40_PROSS</name>
<comment type="subcellular location">
    <subcellularLocation>
        <location evidence="1">Cytoplasmic vesicle membrane</location>
        <topology evidence="1">Single-pass type I membrane protein</topology>
    </subcellularLocation>
    <subcellularLocation>
        <location evidence="14">Late endosome membrane</location>
        <topology evidence="14">Single-pass membrane protein</topology>
    </subcellularLocation>
    <subcellularLocation>
        <location evidence="2">Lysosome membrane</location>
        <topology evidence="2">Single-pass membrane protein</topology>
    </subcellularLocation>
</comment>
<dbReference type="Proteomes" id="UP000694414">
    <property type="component" value="Unplaced"/>
</dbReference>
<evidence type="ECO:0000256" key="1">
    <source>
        <dbReference type="ARBA" id="ARBA00004358"/>
    </source>
</evidence>
<evidence type="ECO:0000256" key="14">
    <source>
        <dbReference type="ARBA" id="ARBA00035628"/>
    </source>
</evidence>
<dbReference type="GO" id="GO:0031902">
    <property type="term" value="C:late endosome membrane"/>
    <property type="evidence" value="ECO:0007669"/>
    <property type="project" value="UniProtKB-SubCell"/>
</dbReference>
<evidence type="ECO:0000256" key="2">
    <source>
        <dbReference type="ARBA" id="ARBA00004363"/>
    </source>
</evidence>
<keyword evidence="7" id="KW-1133">Transmembrane helix</keyword>
<evidence type="ECO:0000256" key="17">
    <source>
        <dbReference type="ARBA" id="ARBA00035715"/>
    </source>
</evidence>
<evidence type="ECO:0000256" key="8">
    <source>
        <dbReference type="ARBA" id="ARBA00023015"/>
    </source>
</evidence>
<keyword evidence="8" id="KW-0805">Transcription regulation</keyword>
<evidence type="ECO:0000256" key="18">
    <source>
        <dbReference type="ARBA" id="ARBA00046168"/>
    </source>
</evidence>
<comment type="subunit">
    <text evidence="15">Interacts with WWOX (via WW domain).</text>
</comment>
<evidence type="ECO:0000256" key="11">
    <source>
        <dbReference type="ARBA" id="ARBA00023228"/>
    </source>
</evidence>
<evidence type="ECO:0000256" key="4">
    <source>
        <dbReference type="ARBA" id="ARBA00022692"/>
    </source>
</evidence>
<keyword evidence="12" id="KW-0968">Cytoplasmic vesicle</keyword>
<evidence type="ECO:0000256" key="5">
    <source>
        <dbReference type="ARBA" id="ARBA00022729"/>
    </source>
</evidence>
<evidence type="ECO:0000256" key="13">
    <source>
        <dbReference type="ARBA" id="ARBA00030626"/>
    </source>
</evidence>
<evidence type="ECO:0000256" key="9">
    <source>
        <dbReference type="ARBA" id="ARBA00023136"/>
    </source>
</evidence>
<evidence type="ECO:0000256" key="10">
    <source>
        <dbReference type="ARBA" id="ARBA00023163"/>
    </source>
</evidence>
<keyword evidence="6" id="KW-0967">Endosome</keyword>
<keyword evidence="10" id="KW-0804">Transcription</keyword>
<comment type="function">
    <text evidence="18">Increases the transcriptional activity of NFKB1 by facilitating its nuclear translocation, DNA-binding and associated apoptotic response, when overexpressed. May sequester WWOX in lysosomal vesicles and thereby regulate WWOX role as tumor suppressor.</text>
</comment>
<evidence type="ECO:0000256" key="6">
    <source>
        <dbReference type="ARBA" id="ARBA00022753"/>
    </source>
</evidence>
<keyword evidence="20" id="KW-1185">Reference proteome</keyword>
<keyword evidence="4" id="KW-0812">Transmembrane</keyword>
<evidence type="ECO:0000313" key="20">
    <source>
        <dbReference type="Proteomes" id="UP000694414"/>
    </source>
</evidence>
<protein>
    <recommendedName>
        <fullName evidence="16">WW domain binding protein VOPP1</fullName>
    </recommendedName>
    <alternativeName>
        <fullName evidence="13">EGFR-coamplified and overexpressed protein</fullName>
    </alternativeName>
    <alternativeName>
        <fullName evidence="17">Vesicular, overexpressed in cancer, prosurvival protein 1</fullName>
    </alternativeName>
</protein>
<evidence type="ECO:0000256" key="16">
    <source>
        <dbReference type="ARBA" id="ARBA00035708"/>
    </source>
</evidence>